<dbReference type="InterPro" id="IPR001315">
    <property type="entry name" value="CARD"/>
</dbReference>
<dbReference type="WBParaSite" id="PSAMB.scaffold1961size26412.g15784.t1">
    <property type="protein sequence ID" value="PSAMB.scaffold1961size26412.g15784.t1"/>
    <property type="gene ID" value="PSAMB.scaffold1961size26412.g15784"/>
</dbReference>
<evidence type="ECO:0000313" key="2">
    <source>
        <dbReference type="Proteomes" id="UP000887566"/>
    </source>
</evidence>
<dbReference type="GO" id="GO:0042981">
    <property type="term" value="P:regulation of apoptotic process"/>
    <property type="evidence" value="ECO:0007669"/>
    <property type="project" value="InterPro"/>
</dbReference>
<evidence type="ECO:0000259" key="1">
    <source>
        <dbReference type="PROSITE" id="PS50209"/>
    </source>
</evidence>
<protein>
    <submittedName>
        <fullName evidence="3">CARD domain-containing protein</fullName>
    </submittedName>
</protein>
<feature type="domain" description="CARD" evidence="1">
    <location>
        <begin position="1"/>
        <end position="92"/>
    </location>
</feature>
<proteinExistence type="predicted"/>
<dbReference type="SUPFAM" id="SSF47986">
    <property type="entry name" value="DEATH domain"/>
    <property type="match status" value="1"/>
</dbReference>
<reference evidence="3" key="1">
    <citation type="submission" date="2022-11" db="UniProtKB">
        <authorList>
            <consortium name="WormBaseParasite"/>
        </authorList>
    </citation>
    <scope>IDENTIFICATION</scope>
</reference>
<dbReference type="Gene3D" id="1.10.533.10">
    <property type="entry name" value="Death Domain, Fas"/>
    <property type="match status" value="1"/>
</dbReference>
<dbReference type="CDD" id="cd01671">
    <property type="entry name" value="CARD"/>
    <property type="match status" value="1"/>
</dbReference>
<evidence type="ECO:0000313" key="3">
    <source>
        <dbReference type="WBParaSite" id="PSAMB.scaffold1961size26412.g15784.t1"/>
    </source>
</evidence>
<dbReference type="PROSITE" id="PS50209">
    <property type="entry name" value="CARD"/>
    <property type="match status" value="1"/>
</dbReference>
<keyword evidence="2" id="KW-1185">Reference proteome</keyword>
<accession>A0A914VGL5</accession>
<organism evidence="2 3">
    <name type="scientific">Plectus sambesii</name>
    <dbReference type="NCBI Taxonomy" id="2011161"/>
    <lineage>
        <taxon>Eukaryota</taxon>
        <taxon>Metazoa</taxon>
        <taxon>Ecdysozoa</taxon>
        <taxon>Nematoda</taxon>
        <taxon>Chromadorea</taxon>
        <taxon>Plectida</taxon>
        <taxon>Plectina</taxon>
        <taxon>Plectoidea</taxon>
        <taxon>Plectidae</taxon>
        <taxon>Plectus</taxon>
    </lineage>
</organism>
<dbReference type="AlphaFoldDB" id="A0A914VGL5"/>
<sequence length="132" mass="15293">MKELQRKAIDNCTQYIVEDMGDVMELFPMLISLGYLTNYTSEVIKVERLSYDKTKKLLEILAKIDKEDAFHRFIEILIKANKTHIASKLNDEYKELGGEDLVDINATVKALSRISWSHAKPTYVLLKVDKRE</sequence>
<dbReference type="Pfam" id="PF00619">
    <property type="entry name" value="CARD"/>
    <property type="match status" value="1"/>
</dbReference>
<dbReference type="InterPro" id="IPR011029">
    <property type="entry name" value="DEATH-like_dom_sf"/>
</dbReference>
<dbReference type="Proteomes" id="UP000887566">
    <property type="component" value="Unplaced"/>
</dbReference>
<name>A0A914VGL5_9BILA</name>